<name>A0AAD8YZK8_9TELE</name>
<dbReference type="SMART" id="SM00389">
    <property type="entry name" value="HOX"/>
    <property type="match status" value="1"/>
</dbReference>
<evidence type="ECO:0000256" key="2">
    <source>
        <dbReference type="PROSITE-ProRule" id="PRU00108"/>
    </source>
</evidence>
<keyword evidence="6" id="KW-1185">Reference proteome</keyword>
<sequence length="274" mass="30360">QRFAITDISIPIGTAAKSVPVPAMAYGPSRPAAVPMDPLWTAAPPNLLLVRADVPVDLPLTAALPYLPHNFAAALPVQPGCALGAMDPSLPGPPHGVEVATLHIPVPQARPFPVPCASHVPGAPPADSPWPKEEATGSRCTHRRVRTMFTTSQLEELERIFQETHYPDVHTRDQLAARTQLCPRASIRATVHIKMFLEKDMLTVVFAYSNSHIWFQNRRAKWRRTEGQGENVRQQEWSGSRLPPPLLFTPFDVAHAEPQRESSRSHAGRMLWMR</sequence>
<evidence type="ECO:0000313" key="6">
    <source>
        <dbReference type="Proteomes" id="UP001239994"/>
    </source>
</evidence>
<protein>
    <recommendedName>
        <fullName evidence="4">Homeobox domain-containing protein</fullName>
    </recommendedName>
</protein>
<dbReference type="PANTHER" id="PTHR24329:SF543">
    <property type="entry name" value="FI01017P-RELATED"/>
    <property type="match status" value="1"/>
</dbReference>
<dbReference type="GO" id="GO:0000981">
    <property type="term" value="F:DNA-binding transcription factor activity, RNA polymerase II-specific"/>
    <property type="evidence" value="ECO:0007669"/>
    <property type="project" value="TreeGrafter"/>
</dbReference>
<dbReference type="Proteomes" id="UP001239994">
    <property type="component" value="Unassembled WGS sequence"/>
</dbReference>
<evidence type="ECO:0000259" key="4">
    <source>
        <dbReference type="PROSITE" id="PS50071"/>
    </source>
</evidence>
<dbReference type="InterPro" id="IPR009057">
    <property type="entry name" value="Homeodomain-like_sf"/>
</dbReference>
<dbReference type="GO" id="GO:0005634">
    <property type="term" value="C:nucleus"/>
    <property type="evidence" value="ECO:0007669"/>
    <property type="project" value="UniProtKB-SubCell"/>
</dbReference>
<feature type="DNA-binding region" description="Homeobox" evidence="2">
    <location>
        <begin position="142"/>
        <end position="226"/>
    </location>
</feature>
<dbReference type="AlphaFoldDB" id="A0AAD8YZK8"/>
<keyword evidence="2 3" id="KW-0238">DNA-binding</keyword>
<evidence type="ECO:0000256" key="1">
    <source>
        <dbReference type="ARBA" id="ARBA00004123"/>
    </source>
</evidence>
<comment type="caution">
    <text evidence="5">The sequence shown here is derived from an EMBL/GenBank/DDBJ whole genome shotgun (WGS) entry which is preliminary data.</text>
</comment>
<evidence type="ECO:0000313" key="5">
    <source>
        <dbReference type="EMBL" id="KAK1790258.1"/>
    </source>
</evidence>
<comment type="subcellular location">
    <subcellularLocation>
        <location evidence="1 2 3">Nucleus</location>
    </subcellularLocation>
</comment>
<feature type="domain" description="Homeobox" evidence="4">
    <location>
        <begin position="140"/>
        <end position="225"/>
    </location>
</feature>
<gene>
    <name evidence="5" type="ORF">P4O66_014170</name>
</gene>
<dbReference type="PROSITE" id="PS50071">
    <property type="entry name" value="HOMEOBOX_2"/>
    <property type="match status" value="1"/>
</dbReference>
<dbReference type="CDD" id="cd00086">
    <property type="entry name" value="homeodomain"/>
    <property type="match status" value="1"/>
</dbReference>
<dbReference type="Gene3D" id="1.10.10.60">
    <property type="entry name" value="Homeodomain-like"/>
    <property type="match status" value="1"/>
</dbReference>
<dbReference type="PANTHER" id="PTHR24329">
    <property type="entry name" value="HOMEOBOX PROTEIN ARISTALESS"/>
    <property type="match status" value="1"/>
</dbReference>
<proteinExistence type="predicted"/>
<keyword evidence="2 3" id="KW-0371">Homeobox</keyword>
<keyword evidence="2 3" id="KW-0539">Nucleus</keyword>
<feature type="non-terminal residue" evidence="5">
    <location>
        <position position="1"/>
    </location>
</feature>
<dbReference type="GO" id="GO:0000977">
    <property type="term" value="F:RNA polymerase II transcription regulatory region sequence-specific DNA binding"/>
    <property type="evidence" value="ECO:0007669"/>
    <property type="project" value="TreeGrafter"/>
</dbReference>
<dbReference type="EMBL" id="JAROKS010000021">
    <property type="protein sequence ID" value="KAK1790258.1"/>
    <property type="molecule type" value="Genomic_DNA"/>
</dbReference>
<dbReference type="InterPro" id="IPR050649">
    <property type="entry name" value="Paired_Homeobox_TFs"/>
</dbReference>
<dbReference type="InterPro" id="IPR001356">
    <property type="entry name" value="HD"/>
</dbReference>
<evidence type="ECO:0000256" key="3">
    <source>
        <dbReference type="RuleBase" id="RU000682"/>
    </source>
</evidence>
<accession>A0AAD8YZK8</accession>
<dbReference type="Pfam" id="PF00046">
    <property type="entry name" value="Homeodomain"/>
    <property type="match status" value="1"/>
</dbReference>
<reference evidence="5" key="1">
    <citation type="submission" date="2023-03" db="EMBL/GenBank/DDBJ databases">
        <title>Electrophorus voltai genome.</title>
        <authorList>
            <person name="Bian C."/>
        </authorList>
    </citation>
    <scope>NUCLEOTIDE SEQUENCE</scope>
    <source>
        <strain evidence="5">CB-2022</strain>
        <tissue evidence="5">Muscle</tissue>
    </source>
</reference>
<dbReference type="SUPFAM" id="SSF46689">
    <property type="entry name" value="Homeodomain-like"/>
    <property type="match status" value="1"/>
</dbReference>
<organism evidence="5 6">
    <name type="scientific">Electrophorus voltai</name>
    <dbReference type="NCBI Taxonomy" id="2609070"/>
    <lineage>
        <taxon>Eukaryota</taxon>
        <taxon>Metazoa</taxon>
        <taxon>Chordata</taxon>
        <taxon>Craniata</taxon>
        <taxon>Vertebrata</taxon>
        <taxon>Euteleostomi</taxon>
        <taxon>Actinopterygii</taxon>
        <taxon>Neopterygii</taxon>
        <taxon>Teleostei</taxon>
        <taxon>Ostariophysi</taxon>
        <taxon>Gymnotiformes</taxon>
        <taxon>Gymnotoidei</taxon>
        <taxon>Gymnotidae</taxon>
        <taxon>Electrophorus</taxon>
    </lineage>
</organism>